<proteinExistence type="predicted"/>
<name>A0A430B469_9ENTE</name>
<dbReference type="InterPro" id="IPR029056">
    <property type="entry name" value="Ribokinase-like"/>
</dbReference>
<evidence type="ECO:0000259" key="3">
    <source>
        <dbReference type="Pfam" id="PF00294"/>
    </source>
</evidence>
<dbReference type="RefSeq" id="WP_126793785.1">
    <property type="nucleotide sequence ID" value="NZ_CP060720.1"/>
</dbReference>
<keyword evidence="2 4" id="KW-0418">Kinase</keyword>
<dbReference type="PANTHER" id="PTHR10584:SF167">
    <property type="entry name" value="PFKB DOMAIN PROTEIN"/>
    <property type="match status" value="1"/>
</dbReference>
<dbReference type="EMBL" id="NGKB01000006">
    <property type="protein sequence ID" value="RSU15002.1"/>
    <property type="molecule type" value="Genomic_DNA"/>
</dbReference>
<evidence type="ECO:0000313" key="5">
    <source>
        <dbReference type="Proteomes" id="UP000288028"/>
    </source>
</evidence>
<keyword evidence="1" id="KW-0808">Transferase</keyword>
<protein>
    <submittedName>
        <fullName evidence="4">Carbohydrate kinase</fullName>
    </submittedName>
</protein>
<dbReference type="Pfam" id="PF00294">
    <property type="entry name" value="PfkB"/>
    <property type="match status" value="1"/>
</dbReference>
<accession>A0A430B469</accession>
<reference evidence="4 5" key="1">
    <citation type="submission" date="2017-05" db="EMBL/GenBank/DDBJ databases">
        <title>Vagococcus spp. assemblies.</title>
        <authorList>
            <person name="Gulvik C.A."/>
        </authorList>
    </citation>
    <scope>NUCLEOTIDE SEQUENCE [LARGE SCALE GENOMIC DNA]</scope>
    <source>
        <strain evidence="4 5">SS1714</strain>
    </source>
</reference>
<dbReference type="AlphaFoldDB" id="A0A430B469"/>
<dbReference type="GeneID" id="95579662"/>
<comment type="caution">
    <text evidence="4">The sequence shown here is derived from an EMBL/GenBank/DDBJ whole genome shotgun (WGS) entry which is preliminary data.</text>
</comment>
<keyword evidence="5" id="KW-1185">Reference proteome</keyword>
<sequence>MEDKYIVVVGGLNLDIAGLSDKNYHEKDSNIGKISLSVGGVGQNIAQNLTRLEAPTYLITVYGDDSFGEILEKECQKNQINLDHAEKIPGENSSTYLYVANDQGDMVTAINDMSIVKQMTPRFLEKKLDFINNAEMLVLDGNISQESIEYLAQHVTVPIFVDPVSIAKVGKFRHVLDKIDTIKPNDLEAELLTGVKVIDCETGKEAAHQLNLKGVKNVFISLGKKGILCSRHDEEPTLIPPMAETIISTNGAGDCTMATIAWARFYYGDVLPLKEIGQLSQAAASITVESPLSVSEELNIKNIVHRSTKYMEII</sequence>
<dbReference type="PANTHER" id="PTHR10584">
    <property type="entry name" value="SUGAR KINASE"/>
    <property type="match status" value="1"/>
</dbReference>
<dbReference type="SUPFAM" id="SSF53613">
    <property type="entry name" value="Ribokinase-like"/>
    <property type="match status" value="1"/>
</dbReference>
<organism evidence="4 5">
    <name type="scientific">Vagococcus carniphilus</name>
    <dbReference type="NCBI Taxonomy" id="218144"/>
    <lineage>
        <taxon>Bacteria</taxon>
        <taxon>Bacillati</taxon>
        <taxon>Bacillota</taxon>
        <taxon>Bacilli</taxon>
        <taxon>Lactobacillales</taxon>
        <taxon>Enterococcaceae</taxon>
        <taxon>Vagococcus</taxon>
    </lineage>
</organism>
<dbReference type="InterPro" id="IPR011611">
    <property type="entry name" value="PfkB_dom"/>
</dbReference>
<evidence type="ECO:0000256" key="2">
    <source>
        <dbReference type="ARBA" id="ARBA00022777"/>
    </source>
</evidence>
<dbReference type="Proteomes" id="UP000288028">
    <property type="component" value="Unassembled WGS sequence"/>
</dbReference>
<dbReference type="CDD" id="cd01941">
    <property type="entry name" value="YeiC_kinase_like"/>
    <property type="match status" value="1"/>
</dbReference>
<dbReference type="Gene3D" id="3.40.1190.20">
    <property type="match status" value="1"/>
</dbReference>
<gene>
    <name evidence="4" type="ORF">CBF28_07995</name>
</gene>
<dbReference type="OrthoDB" id="9806249at2"/>
<evidence type="ECO:0000313" key="4">
    <source>
        <dbReference type="EMBL" id="RSU15002.1"/>
    </source>
</evidence>
<evidence type="ECO:0000256" key="1">
    <source>
        <dbReference type="ARBA" id="ARBA00022679"/>
    </source>
</evidence>
<feature type="domain" description="Carbohydrate kinase PfkB" evidence="3">
    <location>
        <begin position="4"/>
        <end position="291"/>
    </location>
</feature>
<dbReference type="GO" id="GO:0016301">
    <property type="term" value="F:kinase activity"/>
    <property type="evidence" value="ECO:0007669"/>
    <property type="project" value="UniProtKB-KW"/>
</dbReference>